<gene>
    <name evidence="1" type="ORF">X777_07424</name>
</gene>
<keyword evidence="2" id="KW-1185">Reference proteome</keyword>
<name>A0A026WA90_OOCBI</name>
<dbReference type="OMA" id="HEDIRTM"/>
<dbReference type="PANTHER" id="PTHR46114">
    <property type="entry name" value="APPLE DOMAIN-CONTAINING PROTEIN"/>
    <property type="match status" value="1"/>
</dbReference>
<organism evidence="1 2">
    <name type="scientific">Ooceraea biroi</name>
    <name type="common">Clonal raider ant</name>
    <name type="synonym">Cerapachys biroi</name>
    <dbReference type="NCBI Taxonomy" id="2015173"/>
    <lineage>
        <taxon>Eukaryota</taxon>
        <taxon>Metazoa</taxon>
        <taxon>Ecdysozoa</taxon>
        <taxon>Arthropoda</taxon>
        <taxon>Hexapoda</taxon>
        <taxon>Insecta</taxon>
        <taxon>Pterygota</taxon>
        <taxon>Neoptera</taxon>
        <taxon>Endopterygota</taxon>
        <taxon>Hymenoptera</taxon>
        <taxon>Apocrita</taxon>
        <taxon>Aculeata</taxon>
        <taxon>Formicoidea</taxon>
        <taxon>Formicidae</taxon>
        <taxon>Dorylinae</taxon>
        <taxon>Ooceraea</taxon>
    </lineage>
</organism>
<evidence type="ECO:0000313" key="2">
    <source>
        <dbReference type="Proteomes" id="UP000053097"/>
    </source>
</evidence>
<dbReference type="EMBL" id="KK107300">
    <property type="protein sequence ID" value="EZA52965.1"/>
    <property type="molecule type" value="Genomic_DNA"/>
</dbReference>
<reference evidence="1 2" key="1">
    <citation type="journal article" date="2014" name="Curr. Biol.">
        <title>The genome of the clonal raider ant Cerapachys biroi.</title>
        <authorList>
            <person name="Oxley P.R."/>
            <person name="Ji L."/>
            <person name="Fetter-Pruneda I."/>
            <person name="McKenzie S.K."/>
            <person name="Li C."/>
            <person name="Hu H."/>
            <person name="Zhang G."/>
            <person name="Kronauer D.J."/>
        </authorList>
    </citation>
    <scope>NUCLEOTIDE SEQUENCE [LARGE SCALE GENOMIC DNA]</scope>
</reference>
<protein>
    <submittedName>
        <fullName evidence="1">Uncharacterized protein</fullName>
    </submittedName>
</protein>
<sequence length="76" mass="9313">MSLKIHFLHSHLDFFPENLGDTSDEQGERLHQDLQRIEKNYQGFWDEGMMSDYCWTLLRETEPEQYKRRCYTALHF</sequence>
<dbReference type="PANTHER" id="PTHR46114:SF1">
    <property type="entry name" value="ZAD DOMAIN-CONTAINING PROTEIN"/>
    <property type="match status" value="1"/>
</dbReference>
<dbReference type="OrthoDB" id="7650824at2759"/>
<evidence type="ECO:0000313" key="1">
    <source>
        <dbReference type="EMBL" id="EZA52965.1"/>
    </source>
</evidence>
<accession>A0A026WA90</accession>
<proteinExistence type="predicted"/>
<dbReference type="AlphaFoldDB" id="A0A026WA90"/>
<dbReference type="Proteomes" id="UP000053097">
    <property type="component" value="Unassembled WGS sequence"/>
</dbReference>